<organism evidence="2 3">
    <name type="scientific">Prevotella disiens DNF00882</name>
    <dbReference type="NCBI Taxonomy" id="1401075"/>
    <lineage>
        <taxon>Bacteria</taxon>
        <taxon>Pseudomonadati</taxon>
        <taxon>Bacteroidota</taxon>
        <taxon>Bacteroidia</taxon>
        <taxon>Bacteroidales</taxon>
        <taxon>Prevotellaceae</taxon>
        <taxon>Prevotella</taxon>
    </lineage>
</organism>
<accession>A0A096CPT5</accession>
<keyword evidence="1" id="KW-0732">Signal</keyword>
<feature type="chain" id="PRO_5001917854" description="PKD domain-containing protein" evidence="1">
    <location>
        <begin position="20"/>
        <end position="340"/>
    </location>
</feature>
<evidence type="ECO:0000256" key="1">
    <source>
        <dbReference type="SAM" id="SignalP"/>
    </source>
</evidence>
<dbReference type="RefSeq" id="WP_036884475.1">
    <property type="nucleotide sequence ID" value="NZ_JRNR01000113.1"/>
</dbReference>
<dbReference type="AlphaFoldDB" id="A0A096CPT5"/>
<name>A0A096CPT5_9BACT</name>
<protein>
    <recommendedName>
        <fullName evidence="4">PKD domain-containing protein</fullName>
    </recommendedName>
</protein>
<evidence type="ECO:0000313" key="2">
    <source>
        <dbReference type="EMBL" id="KGF47314.1"/>
    </source>
</evidence>
<feature type="signal peptide" evidence="1">
    <location>
        <begin position="1"/>
        <end position="19"/>
    </location>
</feature>
<sequence>MKKVYLSVALMSLSIASFAQTKNPYIQAVDEFVPAPGQFTNSLPEMTATDTPESAAKKCTDLIANNKKGMISLGPFGGYITFHFDHPIINVENANDFKVIGNASIGNASKTNNEPGIVMVSQDTNGNGKPDDKWYELSGSADVDCPDQVIYNYEITYKPNATAAQEIHWTDNQGKEGVIPRNDWHKQEYYPLWIKENLTFKGTLLPHNSIKDPVSGWYVQKGYRWGYADNTSDENNGEMDIANAVDENRKKVVLPFIDFVRVYTAINHVVPAGVGDMSTEILGAEDLHPLAAGIDAPLNSNEETTVKSIYSIEGKQLKELQHGINIVKFTNGKVKKVVVK</sequence>
<gene>
    <name evidence="2" type="ORF">HMPREF0654_10095</name>
</gene>
<evidence type="ECO:0008006" key="4">
    <source>
        <dbReference type="Google" id="ProtNLM"/>
    </source>
</evidence>
<evidence type="ECO:0000313" key="3">
    <source>
        <dbReference type="Proteomes" id="UP000029538"/>
    </source>
</evidence>
<reference evidence="2 3" key="1">
    <citation type="submission" date="2014-07" db="EMBL/GenBank/DDBJ databases">
        <authorList>
            <person name="McCorrison J."/>
            <person name="Sanka R."/>
            <person name="Torralba M."/>
            <person name="Gillis M."/>
            <person name="Haft D.H."/>
            <person name="Methe B."/>
            <person name="Sutton G."/>
            <person name="Nelson K.E."/>
        </authorList>
    </citation>
    <scope>NUCLEOTIDE SEQUENCE [LARGE SCALE GENOMIC DNA]</scope>
    <source>
        <strain evidence="2 3">DNF00882</strain>
    </source>
</reference>
<dbReference type="Proteomes" id="UP000029538">
    <property type="component" value="Unassembled WGS sequence"/>
</dbReference>
<dbReference type="EMBL" id="JRNR01000113">
    <property type="protein sequence ID" value="KGF47314.1"/>
    <property type="molecule type" value="Genomic_DNA"/>
</dbReference>
<comment type="caution">
    <text evidence="2">The sequence shown here is derived from an EMBL/GenBank/DDBJ whole genome shotgun (WGS) entry which is preliminary data.</text>
</comment>
<proteinExistence type="predicted"/>